<gene>
    <name evidence="2" type="ORF">CSTERTH_05640</name>
</gene>
<reference evidence="2 3" key="1">
    <citation type="submission" date="2016-02" db="EMBL/GenBank/DDBJ databases">
        <title>Comparison of Clostridium stercorarium subspecies using comparative genomics and transcriptomics.</title>
        <authorList>
            <person name="Schellenberg J."/>
            <person name="Thallinger G."/>
            <person name="Levin D.B."/>
            <person name="Zhang X."/>
            <person name="Alvare G."/>
            <person name="Fristensky B."/>
            <person name="Sparling R."/>
        </authorList>
    </citation>
    <scope>NUCLEOTIDE SEQUENCE [LARGE SCALE GENOMIC DNA]</scope>
    <source>
        <strain evidence="2 3">DSM 2910</strain>
    </source>
</reference>
<organism evidence="2 3">
    <name type="scientific">Thermoclostridium stercorarium subsp. thermolacticum DSM 2910</name>
    <dbReference type="NCBI Taxonomy" id="1121336"/>
    <lineage>
        <taxon>Bacteria</taxon>
        <taxon>Bacillati</taxon>
        <taxon>Bacillota</taxon>
        <taxon>Clostridia</taxon>
        <taxon>Eubacteriales</taxon>
        <taxon>Oscillospiraceae</taxon>
        <taxon>Thermoclostridium</taxon>
    </lineage>
</organism>
<dbReference type="PANTHER" id="PTHR36718:SF1">
    <property type="entry name" value="DOUBLE ZINC RIBBON PROTEIN MJ0416"/>
    <property type="match status" value="1"/>
</dbReference>
<name>A0A1B1YCR6_THEST</name>
<dbReference type="InterPro" id="IPR031493">
    <property type="entry name" value="Zinc_ribbon_15"/>
</dbReference>
<accession>A0A1B1YCR6</accession>
<dbReference type="PANTHER" id="PTHR36718">
    <property type="entry name" value="OS05G0435400 PROTEIN"/>
    <property type="match status" value="1"/>
</dbReference>
<dbReference type="Proteomes" id="UP000092971">
    <property type="component" value="Chromosome"/>
</dbReference>
<sequence length="123" mass="14515">MFFVGVFGVQDKDKYIGAYNNIICPSCGSLARYEIFKTYRYFHIFFIPTFRWNIRYIAKTSCCGRLYELDPVVGREFENNPYAEIREENLRPLGNYSPFKYCINCRTNIPAEYNFCPYCGGKL</sequence>
<dbReference type="AlphaFoldDB" id="A0A1B1YCR6"/>
<evidence type="ECO:0000313" key="3">
    <source>
        <dbReference type="Proteomes" id="UP000092971"/>
    </source>
</evidence>
<dbReference type="Pfam" id="PF17032">
    <property type="entry name" value="Zn_ribbon_15"/>
    <property type="match status" value="1"/>
</dbReference>
<evidence type="ECO:0000259" key="1">
    <source>
        <dbReference type="Pfam" id="PF17032"/>
    </source>
</evidence>
<feature type="domain" description="Zinc-ribbon 15" evidence="1">
    <location>
        <begin position="22"/>
        <end position="120"/>
    </location>
</feature>
<protein>
    <recommendedName>
        <fullName evidence="1">Zinc-ribbon 15 domain-containing protein</fullName>
    </recommendedName>
</protein>
<proteinExistence type="predicted"/>
<dbReference type="InterPro" id="IPR053281">
    <property type="entry name" value="Double_zinc_ribbon"/>
</dbReference>
<dbReference type="RefSeq" id="WP_015358871.1">
    <property type="nucleotide sequence ID" value="NZ_CP014672.1"/>
</dbReference>
<evidence type="ECO:0000313" key="2">
    <source>
        <dbReference type="EMBL" id="ANW98554.1"/>
    </source>
</evidence>
<dbReference type="OrthoDB" id="4377018at2"/>
<dbReference type="EMBL" id="CP014672">
    <property type="protein sequence ID" value="ANW98554.1"/>
    <property type="molecule type" value="Genomic_DNA"/>
</dbReference>